<feature type="transmembrane region" description="Helical" evidence="6">
    <location>
        <begin position="143"/>
        <end position="161"/>
    </location>
</feature>
<keyword evidence="3 6" id="KW-0812">Transmembrane</keyword>
<dbReference type="InterPro" id="IPR023408">
    <property type="entry name" value="MscS_beta-dom_sf"/>
</dbReference>
<accession>A0A8J7VU36</accession>
<dbReference type="InterPro" id="IPR049278">
    <property type="entry name" value="MS_channel_C"/>
</dbReference>
<dbReference type="Proteomes" id="UP000675747">
    <property type="component" value="Unassembled WGS sequence"/>
</dbReference>
<feature type="transmembrane region" description="Helical" evidence="6">
    <location>
        <begin position="12"/>
        <end position="39"/>
    </location>
</feature>
<evidence type="ECO:0000313" key="11">
    <source>
        <dbReference type="Proteomes" id="UP000675747"/>
    </source>
</evidence>
<name>A0A8J7VU36_9GAMM</name>
<feature type="transmembrane region" description="Helical" evidence="6">
    <location>
        <begin position="167"/>
        <end position="194"/>
    </location>
</feature>
<feature type="transmembrane region" description="Helical" evidence="6">
    <location>
        <begin position="75"/>
        <end position="96"/>
    </location>
</feature>
<dbReference type="EMBL" id="JAGQFT020000008">
    <property type="protein sequence ID" value="MBS7458048.1"/>
    <property type="molecule type" value="Genomic_DNA"/>
</dbReference>
<comment type="caution">
    <text evidence="9">The sequence shown here is derived from an EMBL/GenBank/DDBJ whole genome shotgun (WGS) entry which is preliminary data.</text>
</comment>
<dbReference type="GO" id="GO:0005886">
    <property type="term" value="C:plasma membrane"/>
    <property type="evidence" value="ECO:0007669"/>
    <property type="project" value="TreeGrafter"/>
</dbReference>
<reference evidence="10 11" key="1">
    <citation type="journal article" date="2021" name="Microbiol. Resour. Announc.">
        <title>Draft Genome Sequence of Coralloluteibacterium stylophorae LMG 29479T.</title>
        <authorList>
            <person name="Karlyshev A.V."/>
            <person name="Kudryashova E.B."/>
            <person name="Ariskina E.V."/>
            <person name="Conroy A.P."/>
            <person name="Abidueva E.Y."/>
        </authorList>
    </citation>
    <scope>NUCLEOTIDE SEQUENCE [LARGE SCALE GENOMIC DNA]</scope>
    <source>
        <strain evidence="10 11">LMG 29479</strain>
    </source>
</reference>
<dbReference type="EMBL" id="JAGQFT010000031">
    <property type="protein sequence ID" value="MBR0562021.1"/>
    <property type="molecule type" value="Genomic_DNA"/>
</dbReference>
<comment type="subcellular location">
    <subcellularLocation>
        <location evidence="1">Endomembrane system</location>
        <topology evidence="1">Multi-pass membrane protein</topology>
    </subcellularLocation>
</comment>
<dbReference type="InterPro" id="IPR010920">
    <property type="entry name" value="LSM_dom_sf"/>
</dbReference>
<dbReference type="PANTHER" id="PTHR30414:SF0">
    <property type="entry name" value="MINICONDUCTANCE MECHANOSENSITIVE CHANNEL YBDG"/>
    <property type="match status" value="1"/>
</dbReference>
<dbReference type="GO" id="GO:0012505">
    <property type="term" value="C:endomembrane system"/>
    <property type="evidence" value="ECO:0007669"/>
    <property type="project" value="UniProtKB-SubCell"/>
</dbReference>
<dbReference type="InterPro" id="IPR030192">
    <property type="entry name" value="YbdG"/>
</dbReference>
<feature type="domain" description="Mechanosensitive ion channel MscS" evidence="7">
    <location>
        <begin position="186"/>
        <end position="253"/>
    </location>
</feature>
<proteinExistence type="inferred from homology"/>
<keyword evidence="4 6" id="KW-1133">Transmembrane helix</keyword>
<dbReference type="Pfam" id="PF21082">
    <property type="entry name" value="MS_channel_3rd"/>
    <property type="match status" value="1"/>
</dbReference>
<dbReference type="Gene3D" id="2.30.30.60">
    <property type="match status" value="1"/>
</dbReference>
<organism evidence="9">
    <name type="scientific">Coralloluteibacterium stylophorae</name>
    <dbReference type="NCBI Taxonomy" id="1776034"/>
    <lineage>
        <taxon>Bacteria</taxon>
        <taxon>Pseudomonadati</taxon>
        <taxon>Pseudomonadota</taxon>
        <taxon>Gammaproteobacteria</taxon>
        <taxon>Lysobacterales</taxon>
        <taxon>Lysobacteraceae</taxon>
        <taxon>Coralloluteibacterium</taxon>
    </lineage>
</organism>
<evidence type="ECO:0000313" key="9">
    <source>
        <dbReference type="EMBL" id="MBR0562021.1"/>
    </source>
</evidence>
<gene>
    <name evidence="10" type="ORF">KB893_012990</name>
    <name evidence="9" type="ORF">KB893_05770</name>
</gene>
<dbReference type="SUPFAM" id="SSF50182">
    <property type="entry name" value="Sm-like ribonucleoproteins"/>
    <property type="match status" value="1"/>
</dbReference>
<dbReference type="AlphaFoldDB" id="A0A8J7VU36"/>
<protein>
    <submittedName>
        <fullName evidence="9">Mechanosensitive ion channel</fullName>
    </submittedName>
</protein>
<evidence type="ECO:0000313" key="10">
    <source>
        <dbReference type="EMBL" id="MBS7458048.1"/>
    </source>
</evidence>
<evidence type="ECO:0000256" key="2">
    <source>
        <dbReference type="ARBA" id="ARBA00008017"/>
    </source>
</evidence>
<evidence type="ECO:0000256" key="4">
    <source>
        <dbReference type="ARBA" id="ARBA00022989"/>
    </source>
</evidence>
<sequence>MPRMARFESFLAWLAAYPALESVLGLLLLALVAWLANFVTRNVIVRALRGLARRLPIDRDGAITRHRVIGRLANAVPALVVQGGIVLVPHLAPAVVVLVQRLAQAFVFLTLVLTISAALNVVNDLYRHRPDANSKPIKGYLQLVKILLFVVCGLMIVGTFLDKDVFTLLAGLGAMAAVLMLVFQSTILSLVASVQVSSYDMVRIGDWIEMPALNADGDVIDISLHTVKVQNWDKTITTIPTNRLITDTFKNWRGMSEAGGRRIKRALLIDQTSVRFLDAGERERMRRFFLIDDYLAQKRAELDDWNAKLVDEGKDPVNARRVTNLGTFRAYVERYLREHPGIHPGMTLMVRQLAPGADGLPLEIYCFTASTAWVVHESVQADIFDHLLAIVPEFGLRVFQRAGGADLRLLAGARDPRDALAQPGGPPPGAAH</sequence>
<evidence type="ECO:0000259" key="8">
    <source>
        <dbReference type="Pfam" id="PF21082"/>
    </source>
</evidence>
<evidence type="ECO:0000256" key="6">
    <source>
        <dbReference type="SAM" id="Phobius"/>
    </source>
</evidence>
<feature type="transmembrane region" description="Helical" evidence="6">
    <location>
        <begin position="102"/>
        <end position="122"/>
    </location>
</feature>
<evidence type="ECO:0000256" key="5">
    <source>
        <dbReference type="ARBA" id="ARBA00023136"/>
    </source>
</evidence>
<evidence type="ECO:0000256" key="3">
    <source>
        <dbReference type="ARBA" id="ARBA00022692"/>
    </source>
</evidence>
<evidence type="ECO:0000259" key="7">
    <source>
        <dbReference type="Pfam" id="PF00924"/>
    </source>
</evidence>
<comment type="similarity">
    <text evidence="2">Belongs to the MscS (TC 1.A.23) family.</text>
</comment>
<evidence type="ECO:0000256" key="1">
    <source>
        <dbReference type="ARBA" id="ARBA00004127"/>
    </source>
</evidence>
<keyword evidence="11" id="KW-1185">Reference proteome</keyword>
<keyword evidence="5 6" id="KW-0472">Membrane</keyword>
<feature type="domain" description="Mechanosensitive ion channel MscS C-terminal" evidence="8">
    <location>
        <begin position="335"/>
        <end position="396"/>
    </location>
</feature>
<dbReference type="GO" id="GO:0008381">
    <property type="term" value="F:mechanosensitive monoatomic ion channel activity"/>
    <property type="evidence" value="ECO:0007669"/>
    <property type="project" value="InterPro"/>
</dbReference>
<dbReference type="PANTHER" id="PTHR30414">
    <property type="entry name" value="MINICONDUCTANCE MECHANOSENSITIVE CHANNEL YBDG"/>
    <property type="match status" value="1"/>
</dbReference>
<reference evidence="9" key="2">
    <citation type="submission" date="2021-04" db="EMBL/GenBank/DDBJ databases">
        <authorList>
            <person name="Karlyshev A.V."/>
        </authorList>
    </citation>
    <scope>NUCLEOTIDE SEQUENCE</scope>
    <source>
        <strain evidence="9">LMG 29479</strain>
    </source>
</reference>
<dbReference type="GO" id="GO:0071470">
    <property type="term" value="P:cellular response to osmotic stress"/>
    <property type="evidence" value="ECO:0007669"/>
    <property type="project" value="InterPro"/>
</dbReference>
<dbReference type="InterPro" id="IPR006685">
    <property type="entry name" value="MscS_channel_2nd"/>
</dbReference>
<dbReference type="Pfam" id="PF00924">
    <property type="entry name" value="MS_channel_2nd"/>
    <property type="match status" value="1"/>
</dbReference>